<evidence type="ECO:0000256" key="1">
    <source>
        <dbReference type="SAM" id="Phobius"/>
    </source>
</evidence>
<keyword evidence="1" id="KW-0472">Membrane</keyword>
<name>A0A183BU21_GLOPA</name>
<sequence length="68" mass="7566">MESIAHTGKPAKSFTKITWSKIIAYLPFLLFALSFSLGVIEGSGSEAPFRTDTDMTVISEDMRAYLYI</sequence>
<keyword evidence="1" id="KW-0812">Transmembrane</keyword>
<dbReference type="Proteomes" id="UP000050741">
    <property type="component" value="Unassembled WGS sequence"/>
</dbReference>
<dbReference type="WBParaSite" id="GPLIN_000410700">
    <property type="protein sequence ID" value="GPLIN_000410700"/>
    <property type="gene ID" value="GPLIN_000410700"/>
</dbReference>
<organism evidence="2 3">
    <name type="scientific">Globodera pallida</name>
    <name type="common">Potato cyst nematode worm</name>
    <name type="synonym">Heterodera pallida</name>
    <dbReference type="NCBI Taxonomy" id="36090"/>
    <lineage>
        <taxon>Eukaryota</taxon>
        <taxon>Metazoa</taxon>
        <taxon>Ecdysozoa</taxon>
        <taxon>Nematoda</taxon>
        <taxon>Chromadorea</taxon>
        <taxon>Rhabditida</taxon>
        <taxon>Tylenchina</taxon>
        <taxon>Tylenchomorpha</taxon>
        <taxon>Tylenchoidea</taxon>
        <taxon>Heteroderidae</taxon>
        <taxon>Heteroderinae</taxon>
        <taxon>Globodera</taxon>
    </lineage>
</organism>
<reference evidence="3" key="2">
    <citation type="submission" date="2016-06" db="UniProtKB">
        <authorList>
            <consortium name="WormBaseParasite"/>
        </authorList>
    </citation>
    <scope>IDENTIFICATION</scope>
</reference>
<evidence type="ECO:0000313" key="2">
    <source>
        <dbReference type="Proteomes" id="UP000050741"/>
    </source>
</evidence>
<proteinExistence type="predicted"/>
<keyword evidence="2" id="KW-1185">Reference proteome</keyword>
<dbReference type="AlphaFoldDB" id="A0A183BU21"/>
<keyword evidence="1" id="KW-1133">Transmembrane helix</keyword>
<protein>
    <submittedName>
        <fullName evidence="3">Neur_chan_memb domain-containing protein</fullName>
    </submittedName>
</protein>
<reference evidence="2" key="1">
    <citation type="submission" date="2014-05" db="EMBL/GenBank/DDBJ databases">
        <title>The genome and life-stage specific transcriptomes of Globodera pallida elucidate key aspects of plant parasitism by a cyst nematode.</title>
        <authorList>
            <person name="Cotton J.A."/>
            <person name="Lilley C.J."/>
            <person name="Jones L.M."/>
            <person name="Kikuchi T."/>
            <person name="Reid A.J."/>
            <person name="Thorpe P."/>
            <person name="Tsai I.J."/>
            <person name="Beasley H."/>
            <person name="Blok V."/>
            <person name="Cock P.J.A."/>
            <person name="Van den Akker S.E."/>
            <person name="Holroyd N."/>
            <person name="Hunt M."/>
            <person name="Mantelin S."/>
            <person name="Naghra H."/>
            <person name="Pain A."/>
            <person name="Palomares-Rius J.E."/>
            <person name="Zarowiecki M."/>
            <person name="Berriman M."/>
            <person name="Jones J.T."/>
            <person name="Urwin P.E."/>
        </authorList>
    </citation>
    <scope>NUCLEOTIDE SEQUENCE [LARGE SCALE GENOMIC DNA]</scope>
    <source>
        <strain evidence="2">Lindley</strain>
    </source>
</reference>
<accession>A0A183BU21</accession>
<evidence type="ECO:0000313" key="3">
    <source>
        <dbReference type="WBParaSite" id="GPLIN_000410700"/>
    </source>
</evidence>
<feature type="transmembrane region" description="Helical" evidence="1">
    <location>
        <begin position="22"/>
        <end position="40"/>
    </location>
</feature>